<comment type="caution">
    <text evidence="2">The sequence shown here is derived from an EMBL/GenBank/DDBJ whole genome shotgun (WGS) entry which is preliminary data.</text>
</comment>
<evidence type="ECO:0000313" key="3">
    <source>
        <dbReference type="Proteomes" id="UP001273166"/>
    </source>
</evidence>
<feature type="region of interest" description="Disordered" evidence="1">
    <location>
        <begin position="239"/>
        <end position="336"/>
    </location>
</feature>
<dbReference type="GeneID" id="87880208"/>
<proteinExistence type="predicted"/>
<feature type="region of interest" description="Disordered" evidence="1">
    <location>
        <begin position="1"/>
        <end position="26"/>
    </location>
</feature>
<feature type="compositionally biased region" description="Low complexity" evidence="1">
    <location>
        <begin position="177"/>
        <end position="193"/>
    </location>
</feature>
<feature type="compositionally biased region" description="Basic residues" evidence="1">
    <location>
        <begin position="368"/>
        <end position="380"/>
    </location>
</feature>
<name>A0AAJ0M5H8_9PEZI</name>
<feature type="compositionally biased region" description="Polar residues" evidence="1">
    <location>
        <begin position="481"/>
        <end position="492"/>
    </location>
</feature>
<evidence type="ECO:0000313" key="2">
    <source>
        <dbReference type="EMBL" id="KAK3309649.1"/>
    </source>
</evidence>
<feature type="region of interest" description="Disordered" evidence="1">
    <location>
        <begin position="368"/>
        <end position="508"/>
    </location>
</feature>
<feature type="compositionally biased region" description="Basic and acidic residues" evidence="1">
    <location>
        <begin position="400"/>
        <end position="421"/>
    </location>
</feature>
<keyword evidence="3" id="KW-1185">Reference proteome</keyword>
<gene>
    <name evidence="2" type="ORF">B0T15DRAFT_10258</name>
</gene>
<reference evidence="2" key="1">
    <citation type="journal article" date="2023" name="Mol. Phylogenet. Evol.">
        <title>Genome-scale phylogeny and comparative genomics of the fungal order Sordariales.</title>
        <authorList>
            <person name="Hensen N."/>
            <person name="Bonometti L."/>
            <person name="Westerberg I."/>
            <person name="Brannstrom I.O."/>
            <person name="Guillou S."/>
            <person name="Cros-Aarteil S."/>
            <person name="Calhoun S."/>
            <person name="Haridas S."/>
            <person name="Kuo A."/>
            <person name="Mondo S."/>
            <person name="Pangilinan J."/>
            <person name="Riley R."/>
            <person name="LaButti K."/>
            <person name="Andreopoulos B."/>
            <person name="Lipzen A."/>
            <person name="Chen C."/>
            <person name="Yan M."/>
            <person name="Daum C."/>
            <person name="Ng V."/>
            <person name="Clum A."/>
            <person name="Steindorff A."/>
            <person name="Ohm R.A."/>
            <person name="Martin F."/>
            <person name="Silar P."/>
            <person name="Natvig D.O."/>
            <person name="Lalanne C."/>
            <person name="Gautier V."/>
            <person name="Ament-Velasquez S.L."/>
            <person name="Kruys A."/>
            <person name="Hutchinson M.I."/>
            <person name="Powell A.J."/>
            <person name="Barry K."/>
            <person name="Miller A.N."/>
            <person name="Grigoriev I.V."/>
            <person name="Debuchy R."/>
            <person name="Gladieux P."/>
            <person name="Hiltunen Thoren M."/>
            <person name="Johannesson H."/>
        </authorList>
    </citation>
    <scope>NUCLEOTIDE SEQUENCE</scope>
    <source>
        <strain evidence="2">CBS 333.67</strain>
    </source>
</reference>
<accession>A0AAJ0M5H8</accession>
<organism evidence="2 3">
    <name type="scientific">Chaetomium strumarium</name>
    <dbReference type="NCBI Taxonomy" id="1170767"/>
    <lineage>
        <taxon>Eukaryota</taxon>
        <taxon>Fungi</taxon>
        <taxon>Dikarya</taxon>
        <taxon>Ascomycota</taxon>
        <taxon>Pezizomycotina</taxon>
        <taxon>Sordariomycetes</taxon>
        <taxon>Sordariomycetidae</taxon>
        <taxon>Sordariales</taxon>
        <taxon>Chaetomiaceae</taxon>
        <taxon>Chaetomium</taxon>
    </lineage>
</organism>
<reference evidence="2" key="2">
    <citation type="submission" date="2023-06" db="EMBL/GenBank/DDBJ databases">
        <authorList>
            <consortium name="Lawrence Berkeley National Laboratory"/>
            <person name="Mondo S.J."/>
            <person name="Hensen N."/>
            <person name="Bonometti L."/>
            <person name="Westerberg I."/>
            <person name="Brannstrom I.O."/>
            <person name="Guillou S."/>
            <person name="Cros-Aarteil S."/>
            <person name="Calhoun S."/>
            <person name="Haridas S."/>
            <person name="Kuo A."/>
            <person name="Pangilinan J."/>
            <person name="Riley R."/>
            <person name="Labutti K."/>
            <person name="Andreopoulos B."/>
            <person name="Lipzen A."/>
            <person name="Chen C."/>
            <person name="Yanf M."/>
            <person name="Daum C."/>
            <person name="Ng V."/>
            <person name="Clum A."/>
            <person name="Steindorff A."/>
            <person name="Ohm R."/>
            <person name="Martin F."/>
            <person name="Silar P."/>
            <person name="Natvig D."/>
            <person name="Lalanne C."/>
            <person name="Gautier V."/>
            <person name="Ament-Velasquez S.L."/>
            <person name="Kruys A."/>
            <person name="Hutchinson M.I."/>
            <person name="Powell A.J."/>
            <person name="Barry K."/>
            <person name="Miller A.N."/>
            <person name="Grigoriev I.V."/>
            <person name="Debuchy R."/>
            <person name="Gladieux P."/>
            <person name="Thoren M.H."/>
            <person name="Johannesson H."/>
        </authorList>
    </citation>
    <scope>NUCLEOTIDE SEQUENCE</scope>
    <source>
        <strain evidence="2">CBS 333.67</strain>
    </source>
</reference>
<dbReference type="RefSeq" id="XP_062725429.1">
    <property type="nucleotide sequence ID" value="XM_062861379.1"/>
</dbReference>
<protein>
    <submittedName>
        <fullName evidence="2">Uncharacterized protein</fullName>
    </submittedName>
</protein>
<dbReference type="EMBL" id="JAUDZG010000001">
    <property type="protein sequence ID" value="KAK3309649.1"/>
    <property type="molecule type" value="Genomic_DNA"/>
</dbReference>
<feature type="region of interest" description="Disordered" evidence="1">
    <location>
        <begin position="158"/>
        <end position="215"/>
    </location>
</feature>
<sequence length="508" mass="55088">MAQNNSSVSAAGTVRSPGVGHGNRSTLSSSSALQLFLKQRRRALRKTSGPNFVEKSFTTSPLILDPAFSSSTSEKVKTGTLNIDRLSSIPSRVDIRHLTKALLRHRLSRANPLSLAKLGRLYRRHRNPERALDLFLLRRLLWRSTRRPGSMDFIEHLRRSQADEPSSDEESGLTLPSLSASDRSRRSSSTDSTVITVPDQSDGETKVSSAKRKRNFNGDVVEEDAATASRAAKRAKAYACEDDEVPASPMIPATQPKLPKPPRAPSSGDARTGTAKGEQERPAKSVKREKDTPAKQAPRTAAGNAHHVTMSAAAGGSSSKATATTPQQIKKPIGQMEFFERRRYEILEDPLGFGDCVYDTTKSIPRHAAKSFAQHRRRQKGLPPPLEMSGALGPPDEVGDDAKPSGKGFRRPESLAKEAQKRAHQQKVGQKVQALMGKSGSGGSERTAVEGKRPGSIGGKQAGTGRSANGKGKGKEKEKSFASTESRQTPSVKQRGGQQWKVKYTKFS</sequence>
<dbReference type="AlphaFoldDB" id="A0AAJ0M5H8"/>
<dbReference type="Proteomes" id="UP001273166">
    <property type="component" value="Unassembled WGS sequence"/>
</dbReference>
<feature type="compositionally biased region" description="Polar residues" evidence="1">
    <location>
        <begin position="1"/>
        <end position="10"/>
    </location>
</feature>
<feature type="compositionally biased region" description="Low complexity" evidence="1">
    <location>
        <begin position="309"/>
        <end position="325"/>
    </location>
</feature>
<evidence type="ECO:0000256" key="1">
    <source>
        <dbReference type="SAM" id="MobiDB-lite"/>
    </source>
</evidence>
<feature type="compositionally biased region" description="Basic and acidic residues" evidence="1">
    <location>
        <begin position="277"/>
        <end position="293"/>
    </location>
</feature>